<evidence type="ECO:0000313" key="2">
    <source>
        <dbReference type="EMBL" id="CAD7416702.1"/>
    </source>
</evidence>
<name>A0A7R9HET1_TIMCR</name>
<organism evidence="2">
    <name type="scientific">Timema cristinae</name>
    <name type="common">Walking stick</name>
    <dbReference type="NCBI Taxonomy" id="61476"/>
    <lineage>
        <taxon>Eukaryota</taxon>
        <taxon>Metazoa</taxon>
        <taxon>Ecdysozoa</taxon>
        <taxon>Arthropoda</taxon>
        <taxon>Hexapoda</taxon>
        <taxon>Insecta</taxon>
        <taxon>Pterygota</taxon>
        <taxon>Neoptera</taxon>
        <taxon>Polyneoptera</taxon>
        <taxon>Phasmatodea</taxon>
        <taxon>Timematodea</taxon>
        <taxon>Timematoidea</taxon>
        <taxon>Timematidae</taxon>
        <taxon>Timema</taxon>
    </lineage>
</organism>
<sequence>MEVWANTQNPGRIILKGKDSSDAKDQSLLAKSTNNYVSSVYFLAQLDRRIDRAKEAAILRQIQHKGEIELVIHQEEKTNKRKQSLFLCVQLEHLRLQGQYYKMAEQCRRNVEAPIDEMKLTFQHKFNNLPLREIEFHDRTVEETKAELEELEHLLTNNCCETDSLVMADKLRTLHTSVQELQVNLCK</sequence>
<feature type="coiled-coil region" evidence="1">
    <location>
        <begin position="134"/>
        <end position="161"/>
    </location>
</feature>
<gene>
    <name evidence="2" type="ORF">TCEB3V08_LOCUS12775</name>
</gene>
<accession>A0A7R9HET1</accession>
<dbReference type="EMBL" id="OC328632">
    <property type="protein sequence ID" value="CAD7416702.1"/>
    <property type="molecule type" value="Genomic_DNA"/>
</dbReference>
<keyword evidence="1" id="KW-0175">Coiled coil</keyword>
<protein>
    <submittedName>
        <fullName evidence="2">Uncharacterized protein</fullName>
    </submittedName>
</protein>
<proteinExistence type="predicted"/>
<dbReference type="AlphaFoldDB" id="A0A7R9HET1"/>
<reference evidence="2" key="1">
    <citation type="submission" date="2020-11" db="EMBL/GenBank/DDBJ databases">
        <authorList>
            <person name="Tran Van P."/>
        </authorList>
    </citation>
    <scope>NUCLEOTIDE SEQUENCE</scope>
</reference>
<evidence type="ECO:0000256" key="1">
    <source>
        <dbReference type="SAM" id="Coils"/>
    </source>
</evidence>